<evidence type="ECO:0000256" key="6">
    <source>
        <dbReference type="SAM" id="Phobius"/>
    </source>
</evidence>
<keyword evidence="7" id="KW-0732">Signal</keyword>
<evidence type="ECO:0000256" key="3">
    <source>
        <dbReference type="ARBA" id="ARBA00022989"/>
    </source>
</evidence>
<name>A0A9P4V4C8_9PLEO</name>
<dbReference type="GO" id="GO:0071944">
    <property type="term" value="C:cell periphery"/>
    <property type="evidence" value="ECO:0007669"/>
    <property type="project" value="UniProtKB-ARBA"/>
</dbReference>
<gene>
    <name evidence="9" type="ORF">EJ04DRAFT_173131</name>
</gene>
<feature type="compositionally biased region" description="Low complexity" evidence="5">
    <location>
        <begin position="202"/>
        <end position="215"/>
    </location>
</feature>
<feature type="region of interest" description="Disordered" evidence="5">
    <location>
        <begin position="320"/>
        <end position="417"/>
    </location>
</feature>
<evidence type="ECO:0000313" key="9">
    <source>
        <dbReference type="EMBL" id="KAF2736261.1"/>
    </source>
</evidence>
<feature type="compositionally biased region" description="Pro residues" evidence="5">
    <location>
        <begin position="147"/>
        <end position="169"/>
    </location>
</feature>
<proteinExistence type="predicted"/>
<feature type="domain" description="WSC" evidence="8">
    <location>
        <begin position="28"/>
        <end position="116"/>
    </location>
</feature>
<feature type="region of interest" description="Disordered" evidence="5">
    <location>
        <begin position="120"/>
        <end position="177"/>
    </location>
</feature>
<keyword evidence="10" id="KW-1185">Reference proteome</keyword>
<keyword evidence="3 6" id="KW-1133">Transmembrane helix</keyword>
<organism evidence="9 10">
    <name type="scientific">Polyplosphaeria fusca</name>
    <dbReference type="NCBI Taxonomy" id="682080"/>
    <lineage>
        <taxon>Eukaryota</taxon>
        <taxon>Fungi</taxon>
        <taxon>Dikarya</taxon>
        <taxon>Ascomycota</taxon>
        <taxon>Pezizomycotina</taxon>
        <taxon>Dothideomycetes</taxon>
        <taxon>Pleosporomycetidae</taxon>
        <taxon>Pleosporales</taxon>
        <taxon>Tetraplosphaeriaceae</taxon>
        <taxon>Polyplosphaeria</taxon>
    </lineage>
</organism>
<keyword evidence="4 6" id="KW-0472">Membrane</keyword>
<evidence type="ECO:0000259" key="8">
    <source>
        <dbReference type="PROSITE" id="PS51212"/>
    </source>
</evidence>
<feature type="transmembrane region" description="Helical" evidence="6">
    <location>
        <begin position="266"/>
        <end position="291"/>
    </location>
</feature>
<dbReference type="GO" id="GO:0016020">
    <property type="term" value="C:membrane"/>
    <property type="evidence" value="ECO:0007669"/>
    <property type="project" value="UniProtKB-SubCell"/>
</dbReference>
<dbReference type="PANTHER" id="PTHR15549:SF33">
    <property type="entry name" value="MEMBRANE PROTEIN WSC4, PUTATIVE (AFU_ORTHOLOGUE AFUA_5G09020)-RELATED"/>
    <property type="match status" value="1"/>
</dbReference>
<feature type="compositionally biased region" description="Low complexity" evidence="5">
    <location>
        <begin position="130"/>
        <end position="146"/>
    </location>
</feature>
<feature type="region of interest" description="Disordered" evidence="5">
    <location>
        <begin position="191"/>
        <end position="228"/>
    </location>
</feature>
<sequence>MYRLSTTLAPGLFALVALFLCLPAAWADFTQTYCSSQNTASDAGPFFWTWQSNGWCHDKCLNDYAFAVVLGNDCWCSNYIPSDQADVGDCSDECPGFPSEDCGNKGKKLYGYVKLNLQPSGTQGSSQPTSAKVSDSPPSSSSKPSSARPPPEPSSEPIPSAAPPSPPSSAPQRSDPATVIQTVTASARVVTLTPTPSSADPTTLATSTVATTSSTQENSKGDDPEPTPFTEVKTLTVGGTIVTQTVVNTPTNAAALNGTEKKSTNVGAIVGGVVAGLAVLAAIVGGIFFILRRRRRRQNEDNEDGQSGVQRNVSTMSKAGLLRGEKQPQYPPPIVTSFNRRNSRHMDTESVSPISGSDRRSSRPYLFDQRLNPSAIMAMDNGSRGSFASLDDSRDYGRELNVRNPDPPRESVDDRKP</sequence>
<evidence type="ECO:0000313" key="10">
    <source>
        <dbReference type="Proteomes" id="UP000799444"/>
    </source>
</evidence>
<dbReference type="EMBL" id="ML996127">
    <property type="protein sequence ID" value="KAF2736261.1"/>
    <property type="molecule type" value="Genomic_DNA"/>
</dbReference>
<dbReference type="SMART" id="SM00321">
    <property type="entry name" value="WSC"/>
    <property type="match status" value="1"/>
</dbReference>
<reference evidence="9" key="1">
    <citation type="journal article" date="2020" name="Stud. Mycol.">
        <title>101 Dothideomycetes genomes: a test case for predicting lifestyles and emergence of pathogens.</title>
        <authorList>
            <person name="Haridas S."/>
            <person name="Albert R."/>
            <person name="Binder M."/>
            <person name="Bloem J."/>
            <person name="Labutti K."/>
            <person name="Salamov A."/>
            <person name="Andreopoulos B."/>
            <person name="Baker S."/>
            <person name="Barry K."/>
            <person name="Bills G."/>
            <person name="Bluhm B."/>
            <person name="Cannon C."/>
            <person name="Castanera R."/>
            <person name="Culley D."/>
            <person name="Daum C."/>
            <person name="Ezra D."/>
            <person name="Gonzalez J."/>
            <person name="Henrissat B."/>
            <person name="Kuo A."/>
            <person name="Liang C."/>
            <person name="Lipzen A."/>
            <person name="Lutzoni F."/>
            <person name="Magnuson J."/>
            <person name="Mondo S."/>
            <person name="Nolan M."/>
            <person name="Ohm R."/>
            <person name="Pangilinan J."/>
            <person name="Park H.-J."/>
            <person name="Ramirez L."/>
            <person name="Alfaro M."/>
            <person name="Sun H."/>
            <person name="Tritt A."/>
            <person name="Yoshinaga Y."/>
            <person name="Zwiers L.-H."/>
            <person name="Turgeon B."/>
            <person name="Goodwin S."/>
            <person name="Spatafora J."/>
            <person name="Crous P."/>
            <person name="Grigoriev I."/>
        </authorList>
    </citation>
    <scope>NUCLEOTIDE SEQUENCE</scope>
    <source>
        <strain evidence="9">CBS 125425</strain>
    </source>
</reference>
<feature type="signal peptide" evidence="7">
    <location>
        <begin position="1"/>
        <end position="27"/>
    </location>
</feature>
<feature type="compositionally biased region" description="Polar residues" evidence="5">
    <location>
        <begin position="120"/>
        <end position="129"/>
    </location>
</feature>
<dbReference type="AlphaFoldDB" id="A0A9P4V4C8"/>
<feature type="compositionally biased region" description="Basic and acidic residues" evidence="5">
    <location>
        <begin position="391"/>
        <end position="417"/>
    </location>
</feature>
<dbReference type="Proteomes" id="UP000799444">
    <property type="component" value="Unassembled WGS sequence"/>
</dbReference>
<comment type="subcellular location">
    <subcellularLocation>
        <location evidence="1">Membrane</location>
        <topology evidence="1">Single-pass membrane protein</topology>
    </subcellularLocation>
</comment>
<dbReference type="InterPro" id="IPR002889">
    <property type="entry name" value="WSC_carb-bd"/>
</dbReference>
<evidence type="ECO:0000256" key="2">
    <source>
        <dbReference type="ARBA" id="ARBA00022692"/>
    </source>
</evidence>
<keyword evidence="2 6" id="KW-0812">Transmembrane</keyword>
<evidence type="ECO:0000256" key="1">
    <source>
        <dbReference type="ARBA" id="ARBA00004167"/>
    </source>
</evidence>
<evidence type="ECO:0000256" key="4">
    <source>
        <dbReference type="ARBA" id="ARBA00023136"/>
    </source>
</evidence>
<evidence type="ECO:0000256" key="5">
    <source>
        <dbReference type="SAM" id="MobiDB-lite"/>
    </source>
</evidence>
<dbReference type="OrthoDB" id="2537459at2759"/>
<protein>
    <recommendedName>
        <fullName evidence="8">WSC domain-containing protein</fullName>
    </recommendedName>
</protein>
<accession>A0A9P4V4C8</accession>
<comment type="caution">
    <text evidence="9">The sequence shown here is derived from an EMBL/GenBank/DDBJ whole genome shotgun (WGS) entry which is preliminary data.</text>
</comment>
<dbReference type="PROSITE" id="PS51212">
    <property type="entry name" value="WSC"/>
    <property type="match status" value="1"/>
</dbReference>
<dbReference type="Pfam" id="PF01822">
    <property type="entry name" value="WSC"/>
    <property type="match status" value="1"/>
</dbReference>
<feature type="compositionally biased region" description="Polar residues" evidence="5">
    <location>
        <begin position="192"/>
        <end position="201"/>
    </location>
</feature>
<feature type="chain" id="PRO_5040118392" description="WSC domain-containing protein" evidence="7">
    <location>
        <begin position="28"/>
        <end position="417"/>
    </location>
</feature>
<dbReference type="PANTHER" id="PTHR15549">
    <property type="entry name" value="PAIRED IMMUNOGLOBULIN-LIKE TYPE 2 RECEPTOR"/>
    <property type="match status" value="1"/>
</dbReference>
<dbReference type="InterPro" id="IPR051694">
    <property type="entry name" value="Immunoregulatory_rcpt-like"/>
</dbReference>
<evidence type="ECO:0000256" key="7">
    <source>
        <dbReference type="SAM" id="SignalP"/>
    </source>
</evidence>